<reference evidence="2 3" key="1">
    <citation type="submission" date="2021-07" db="EMBL/GenBank/DDBJ databases">
        <title>Alteriqipengyuania abyssalis NZ-12B nov, sp.nov isolated from deep sea sponge in pacific ocean.</title>
        <authorList>
            <person name="Tareen S."/>
            <person name="Wink J."/>
        </authorList>
    </citation>
    <scope>NUCLEOTIDE SEQUENCE [LARGE SCALE GENOMIC DNA]</scope>
    <source>
        <strain evidence="2 3">NZ-12B</strain>
    </source>
</reference>
<dbReference type="InterPro" id="IPR051396">
    <property type="entry name" value="Bact_Antivir_Def_Nuclease"/>
</dbReference>
<gene>
    <name evidence="2" type="ORF">KYN89_11490</name>
</gene>
<dbReference type="Pfam" id="PF13304">
    <property type="entry name" value="AAA_21"/>
    <property type="match status" value="1"/>
</dbReference>
<keyword evidence="3" id="KW-1185">Reference proteome</keyword>
<evidence type="ECO:0000313" key="2">
    <source>
        <dbReference type="EMBL" id="MBY8337664.1"/>
    </source>
</evidence>
<dbReference type="SMART" id="SM00382">
    <property type="entry name" value="AAA"/>
    <property type="match status" value="1"/>
</dbReference>
<accession>A0ABS7PF35</accession>
<dbReference type="Gene3D" id="3.40.50.300">
    <property type="entry name" value="P-loop containing nucleotide triphosphate hydrolases"/>
    <property type="match status" value="1"/>
</dbReference>
<proteinExistence type="predicted"/>
<dbReference type="PANTHER" id="PTHR43581:SF2">
    <property type="entry name" value="EXCINUCLEASE ATPASE SUBUNIT"/>
    <property type="match status" value="1"/>
</dbReference>
<dbReference type="EMBL" id="JAHWXP010000003">
    <property type="protein sequence ID" value="MBY8337664.1"/>
    <property type="molecule type" value="Genomic_DNA"/>
</dbReference>
<name>A0ABS7PF35_9SPHN</name>
<organism evidence="2 3">
    <name type="scientific">Alteriqipengyuania abyssalis</name>
    <dbReference type="NCBI Taxonomy" id="2860200"/>
    <lineage>
        <taxon>Bacteria</taxon>
        <taxon>Pseudomonadati</taxon>
        <taxon>Pseudomonadota</taxon>
        <taxon>Alphaproteobacteria</taxon>
        <taxon>Sphingomonadales</taxon>
        <taxon>Erythrobacteraceae</taxon>
        <taxon>Alteriqipengyuania</taxon>
    </lineage>
</organism>
<dbReference type="InterPro" id="IPR027417">
    <property type="entry name" value="P-loop_NTPase"/>
</dbReference>
<dbReference type="SUPFAM" id="SSF52540">
    <property type="entry name" value="P-loop containing nucleoside triphosphate hydrolases"/>
    <property type="match status" value="1"/>
</dbReference>
<protein>
    <submittedName>
        <fullName evidence="2">AAA family ATPase</fullName>
    </submittedName>
</protein>
<comment type="caution">
    <text evidence="2">The sequence shown here is derived from an EMBL/GenBank/DDBJ whole genome shotgun (WGS) entry which is preliminary data.</text>
</comment>
<evidence type="ECO:0000259" key="1">
    <source>
        <dbReference type="SMART" id="SM00382"/>
    </source>
</evidence>
<dbReference type="InterPro" id="IPR003959">
    <property type="entry name" value="ATPase_AAA_core"/>
</dbReference>
<dbReference type="InterPro" id="IPR003593">
    <property type="entry name" value="AAA+_ATPase"/>
</dbReference>
<dbReference type="PANTHER" id="PTHR43581">
    <property type="entry name" value="ATP/GTP PHOSPHATASE"/>
    <property type="match status" value="1"/>
</dbReference>
<feature type="domain" description="AAA+ ATPase" evidence="1">
    <location>
        <begin position="346"/>
        <end position="636"/>
    </location>
</feature>
<dbReference type="Proteomes" id="UP000759298">
    <property type="component" value="Unassembled WGS sequence"/>
</dbReference>
<evidence type="ECO:0000313" key="3">
    <source>
        <dbReference type="Proteomes" id="UP000759298"/>
    </source>
</evidence>
<sequence>MRYVERDRIEPPAVFGSDDARISRQRVLDLFMSGPETLLQTRSDRSRSIADHPEVRRALADLFNHSCAFCETLIDDPKVFRFRPAEGAHPVTDRDFAHLYYAWLADAWQNLYPICWECMPEDPFHFPVEGGRRSPLPNPGQLQQYIDRSDGRWPVFPLDENAIFLDPCSDRNLWRYIRFASDGSISAYRNNRRGRSTIRHFRLDRRSLTSERGALFERYFAQLWEGLETEDYDDGRSLFPDRGPFSGGWRIYLRDLLARALNRRASENVERQLLVLREHRDWRDRLERAREALFAPPEPEDAWDSERLYHEPSAPREPRRIVIRNFKSLENIEVRLPAPSTSGEPNAAALLILGENAAGKSTILEAIAIALMDTETRHMLDLKAGQLVLNPRHLGARGAPSPEQAEVELHYAEGEKQHLSIAPSTLASSDHFIEQDFRTQGEPNSIPLFAYGAFRQYLEAQRRYTKHKHVRSMFQTDQLLSNPERWLLGLKRAEFNMAVRAMRDVFSIDGEFDVLERRDDRVFVVQKLGEGEAGPLQHTPLTIVSSGFRAVLAMLCDIMQGLMDKRVNPEFSTLETARGIVLIDEIEAHLHPRWKMAIMTGLRRALPQVTFIATSHDPLCLRGMKPGEVLVLERIPGAQADTELPVFTQSLVDLPDNSHWTIEQLLTADFFQLRSTENAEAERRLARMQDKLALGVTPAEDPELQAYLNEISGALPIGDSEVHRLVQEAIATFLAEQRSATRERLKGLKEETRQAIVEALRSAT</sequence>
<dbReference type="RefSeq" id="WP_222825186.1">
    <property type="nucleotide sequence ID" value="NZ_JAHWXP010000003.1"/>
</dbReference>